<dbReference type="SUPFAM" id="SSF109604">
    <property type="entry name" value="HD-domain/PDEase-like"/>
    <property type="match status" value="1"/>
</dbReference>
<dbReference type="HOGENOM" id="CLU_026821_3_1_2"/>
<evidence type="ECO:0000313" key="2">
    <source>
        <dbReference type="EMBL" id="AEH06502.1"/>
    </source>
</evidence>
<dbReference type="CDD" id="cd00077">
    <property type="entry name" value="HDc"/>
    <property type="match status" value="1"/>
</dbReference>
<organism evidence="2 3">
    <name type="scientific">Methanothermococcus okinawensis (strain DSM 14208 / JCM 11175 / IH1)</name>
    <dbReference type="NCBI Taxonomy" id="647113"/>
    <lineage>
        <taxon>Archaea</taxon>
        <taxon>Methanobacteriati</taxon>
        <taxon>Methanobacteriota</taxon>
        <taxon>Methanomada group</taxon>
        <taxon>Methanococci</taxon>
        <taxon>Methanococcales</taxon>
        <taxon>Methanococcaceae</taxon>
        <taxon>Methanothermococcus</taxon>
    </lineage>
</organism>
<evidence type="ECO:0000313" key="3">
    <source>
        <dbReference type="Proteomes" id="UP000009296"/>
    </source>
</evidence>
<dbReference type="InterPro" id="IPR050135">
    <property type="entry name" value="dGTPase-like"/>
</dbReference>
<dbReference type="GO" id="GO:0006203">
    <property type="term" value="P:dGTP catabolic process"/>
    <property type="evidence" value="ECO:0007669"/>
    <property type="project" value="TreeGrafter"/>
</dbReference>
<dbReference type="Proteomes" id="UP000009296">
    <property type="component" value="Chromosome"/>
</dbReference>
<dbReference type="GeneID" id="10772645"/>
<dbReference type="EMBL" id="CP002792">
    <property type="protein sequence ID" value="AEH06502.1"/>
    <property type="molecule type" value="Genomic_DNA"/>
</dbReference>
<dbReference type="eggNOG" id="arCOG04430">
    <property type="taxonomic scope" value="Archaea"/>
</dbReference>
<evidence type="ECO:0000259" key="1">
    <source>
        <dbReference type="PROSITE" id="PS51831"/>
    </source>
</evidence>
<feature type="domain" description="HD" evidence="1">
    <location>
        <begin position="53"/>
        <end position="151"/>
    </location>
</feature>
<dbReference type="InterPro" id="IPR006675">
    <property type="entry name" value="HDIG_dom"/>
</dbReference>
<dbReference type="PANTHER" id="PTHR11373:SF4">
    <property type="entry name" value="DEOXYNUCLEOSIDE TRIPHOSPHATE TRIPHOSPHOHYDROLASE SAMHD1"/>
    <property type="match status" value="1"/>
</dbReference>
<dbReference type="OrthoDB" id="8895at2157"/>
<dbReference type="STRING" id="647113.Metok_0522"/>
<dbReference type="PROSITE" id="PS51831">
    <property type="entry name" value="HD"/>
    <property type="match status" value="1"/>
</dbReference>
<dbReference type="InterPro" id="IPR045509">
    <property type="entry name" value="HD_assoc_2"/>
</dbReference>
<dbReference type="Gene3D" id="1.10.3210.10">
    <property type="entry name" value="Hypothetical protein af1432"/>
    <property type="match status" value="1"/>
</dbReference>
<dbReference type="NCBIfam" id="TIGR00277">
    <property type="entry name" value="HDIG"/>
    <property type="match status" value="1"/>
</dbReference>
<dbReference type="InterPro" id="IPR006674">
    <property type="entry name" value="HD_domain"/>
</dbReference>
<dbReference type="Pfam" id="PF19276">
    <property type="entry name" value="HD_assoc_2"/>
    <property type="match status" value="1"/>
</dbReference>
<gene>
    <name evidence="2" type="ordered locus">Metok_0522</name>
</gene>
<name>F8ALB4_METOI</name>
<dbReference type="Pfam" id="PF01966">
    <property type="entry name" value="HD"/>
    <property type="match status" value="1"/>
</dbReference>
<dbReference type="SMART" id="SM00471">
    <property type="entry name" value="HDc"/>
    <property type="match status" value="1"/>
</dbReference>
<dbReference type="PANTHER" id="PTHR11373">
    <property type="entry name" value="DEOXYNUCLEOSIDE TRIPHOSPHATE TRIPHOSPHOHYDROLASE"/>
    <property type="match status" value="1"/>
</dbReference>
<dbReference type="InterPro" id="IPR003607">
    <property type="entry name" value="HD/PDEase_dom"/>
</dbReference>
<sequence length="462" mass="53628">MSEIKIIRDPIYADIPLNGSELSLIDTPEFQRLRNIKQTGLTCMVYPSANHTRFEHSIGTMHVAGEISKNLEDVDRELIRIAALLHDIGHPPFSHTLEICGYNHEYITRKKIKKMDFESYTPNEVIDVLQSKGFEGALLSGDVDADRMDYLLRDSYHTGVAYGSIDYARLIRCMVLLDDIRPKLGVLGKGLIAVESLLIARYQMYPTVYMHPTSRIAEIMLKNATIYGLNEKLFNLNDLSTMDDIDLVATLRRSSDEECNKLIKMLDKRHLFKNILTFRYDDLTPEEKWLLINLNEEDVKQLEMELSEKLGTTVFLDIPDYPKINEHNVTVIIDNKRYKLDEISPLAKNLKWAYMKSWDVRVYIPPEHYKLLKNENKFKENNKKEVIFDCIRKKHKKSMMLDIMQNEGVIKGRGRLLTIAKEMGMSESEFLSELQKLIFCGLIKENVVKVRGTYRYDYAINL</sequence>
<reference evidence="2" key="1">
    <citation type="submission" date="2011-05" db="EMBL/GenBank/DDBJ databases">
        <title>Complete sequence of chromosome of Methanothermococcus okinawensis IH1.</title>
        <authorList>
            <consortium name="US DOE Joint Genome Institute"/>
            <person name="Lucas S."/>
            <person name="Han J."/>
            <person name="Lapidus A."/>
            <person name="Cheng J.-F."/>
            <person name="Goodwin L."/>
            <person name="Pitluck S."/>
            <person name="Peters L."/>
            <person name="Mikhailova N."/>
            <person name="Held B."/>
            <person name="Han C."/>
            <person name="Tapia R."/>
            <person name="Land M."/>
            <person name="Hauser L."/>
            <person name="Kyrpides N."/>
            <person name="Ivanova N."/>
            <person name="Pagani I."/>
            <person name="Sieprawska-Lupa M."/>
            <person name="Takai K."/>
            <person name="Miyazaki J."/>
            <person name="Whitman W."/>
            <person name="Woyke T."/>
        </authorList>
    </citation>
    <scope>NUCLEOTIDE SEQUENCE</scope>
    <source>
        <strain evidence="2">IH1</strain>
    </source>
</reference>
<dbReference type="GO" id="GO:0008832">
    <property type="term" value="F:dGTPase activity"/>
    <property type="evidence" value="ECO:0007669"/>
    <property type="project" value="TreeGrafter"/>
</dbReference>
<dbReference type="AlphaFoldDB" id="F8ALB4"/>
<keyword evidence="3" id="KW-1185">Reference proteome</keyword>
<protein>
    <submittedName>
        <fullName evidence="2">Metal dependent phosphohydrolase</fullName>
    </submittedName>
</protein>
<dbReference type="KEGG" id="mok:Metok_0522"/>
<dbReference type="RefSeq" id="WP_013866688.1">
    <property type="nucleotide sequence ID" value="NC_015636.1"/>
</dbReference>
<accession>F8ALB4</accession>
<proteinExistence type="predicted"/>